<proteinExistence type="predicted"/>
<dbReference type="EMBL" id="BDEC01000192">
    <property type="protein sequence ID" value="GBD69319.1"/>
    <property type="molecule type" value="Genomic_DNA"/>
</dbReference>
<feature type="compositionally biased region" description="Low complexity" evidence="1">
    <location>
        <begin position="30"/>
        <end position="41"/>
    </location>
</feature>
<evidence type="ECO:0000313" key="4">
    <source>
        <dbReference type="Proteomes" id="UP000236214"/>
    </source>
</evidence>
<evidence type="ECO:0000313" key="3">
    <source>
        <dbReference type="EMBL" id="GBD69319.1"/>
    </source>
</evidence>
<evidence type="ECO:0000256" key="1">
    <source>
        <dbReference type="SAM" id="MobiDB-lite"/>
    </source>
</evidence>
<keyword evidence="2" id="KW-0732">Signal</keyword>
<gene>
    <name evidence="3" type="ORF">TEHN7118_2125</name>
</gene>
<sequence length="165" mass="18376">MKKIILSLLFIPIFFLVACNNEDTTPANTSSSSSISHSNVSDTGSSQIETTDETSTTNSPEQTFQQLDEIVGVWTNKEEEQTFAVTNRDYMKEDKKYVITGVDLNKEEEKVNMSFPGILNYLLKNMGNQIPSTHSLSCMIMITSKIPSVLLSPFNVKVIANKLTI</sequence>
<keyword evidence="4" id="KW-1185">Reference proteome</keyword>
<feature type="region of interest" description="Disordered" evidence="1">
    <location>
        <begin position="25"/>
        <end position="61"/>
    </location>
</feature>
<reference evidence="3 4" key="1">
    <citation type="submission" date="2016-05" db="EMBL/GenBank/DDBJ databases">
        <title>Whole genome sequencing of Tetragenococcus halophilus subsp. halophilus NISL 7118.</title>
        <authorList>
            <person name="Shiwa Y."/>
            <person name="Nishimura I."/>
            <person name="Yoshikawa H."/>
            <person name="Koyama Y."/>
            <person name="Oguma T."/>
        </authorList>
    </citation>
    <scope>NUCLEOTIDE SEQUENCE [LARGE SCALE GENOMIC DNA]</scope>
    <source>
        <strain evidence="3 4">NISL 7118</strain>
    </source>
</reference>
<organism evidence="3 4">
    <name type="scientific">Tetragenococcus halophilus subsp. halophilus</name>
    <dbReference type="NCBI Taxonomy" id="1513897"/>
    <lineage>
        <taxon>Bacteria</taxon>
        <taxon>Bacillati</taxon>
        <taxon>Bacillota</taxon>
        <taxon>Bacilli</taxon>
        <taxon>Lactobacillales</taxon>
        <taxon>Enterococcaceae</taxon>
        <taxon>Tetragenococcus</taxon>
    </lineage>
</organism>
<feature type="chain" id="PRO_5043556928" evidence="2">
    <location>
        <begin position="19"/>
        <end position="165"/>
    </location>
</feature>
<accession>A0A2H6CWF4</accession>
<dbReference type="RefSeq" id="WP_103083601.1">
    <property type="nucleotide sequence ID" value="NZ_BAABQP010000048.1"/>
</dbReference>
<comment type="caution">
    <text evidence="3">The sequence shown here is derived from an EMBL/GenBank/DDBJ whole genome shotgun (WGS) entry which is preliminary data.</text>
</comment>
<dbReference type="AlphaFoldDB" id="A0A2H6CWF4"/>
<protein>
    <submittedName>
        <fullName evidence="3">Uncharacterized protein</fullName>
    </submittedName>
</protein>
<dbReference type="Proteomes" id="UP000236214">
    <property type="component" value="Unassembled WGS sequence"/>
</dbReference>
<name>A0A2H6CWF4_TETHA</name>
<dbReference type="PROSITE" id="PS51257">
    <property type="entry name" value="PROKAR_LIPOPROTEIN"/>
    <property type="match status" value="1"/>
</dbReference>
<feature type="compositionally biased region" description="Polar residues" evidence="1">
    <location>
        <begin position="42"/>
        <end position="61"/>
    </location>
</feature>
<evidence type="ECO:0000256" key="2">
    <source>
        <dbReference type="SAM" id="SignalP"/>
    </source>
</evidence>
<feature type="signal peptide" evidence="2">
    <location>
        <begin position="1"/>
        <end position="18"/>
    </location>
</feature>